<protein>
    <submittedName>
        <fullName evidence="10">Glutamine synthetase</fullName>
    </submittedName>
</protein>
<keyword evidence="3" id="KW-0547">Nucleotide-binding</keyword>
<feature type="domain" description="GS beta-grasp" evidence="8">
    <location>
        <begin position="29"/>
        <end position="114"/>
    </location>
</feature>
<evidence type="ECO:0000259" key="9">
    <source>
        <dbReference type="PROSITE" id="PS51987"/>
    </source>
</evidence>
<dbReference type="GO" id="GO:0004356">
    <property type="term" value="F:glutamine synthetase activity"/>
    <property type="evidence" value="ECO:0007669"/>
    <property type="project" value="InterPro"/>
</dbReference>
<gene>
    <name evidence="10" type="ORF">ENL39_00965</name>
</gene>
<comment type="cofactor">
    <cofactor evidence="1">
        <name>Mg(2+)</name>
        <dbReference type="ChEBI" id="CHEBI:18420"/>
    </cofactor>
</comment>
<evidence type="ECO:0000313" key="10">
    <source>
        <dbReference type="EMBL" id="HHF98045.1"/>
    </source>
</evidence>
<dbReference type="EMBL" id="DRTT01000028">
    <property type="protein sequence ID" value="HHF98045.1"/>
    <property type="molecule type" value="Genomic_DNA"/>
</dbReference>
<dbReference type="Pfam" id="PF00120">
    <property type="entry name" value="Gln-synt_C"/>
    <property type="match status" value="1"/>
</dbReference>
<dbReference type="InterPro" id="IPR014746">
    <property type="entry name" value="Gln_synth/guanido_kin_cat_dom"/>
</dbReference>
<evidence type="ECO:0000256" key="2">
    <source>
        <dbReference type="ARBA" id="ARBA00022598"/>
    </source>
</evidence>
<dbReference type="SMART" id="SM01230">
    <property type="entry name" value="Gln-synt_C"/>
    <property type="match status" value="1"/>
</dbReference>
<dbReference type="Pfam" id="PF03951">
    <property type="entry name" value="Gln-synt_N"/>
    <property type="match status" value="1"/>
</dbReference>
<dbReference type="Proteomes" id="UP000886070">
    <property type="component" value="Unassembled WGS sequence"/>
</dbReference>
<evidence type="ECO:0000256" key="7">
    <source>
        <dbReference type="RuleBase" id="RU000384"/>
    </source>
</evidence>
<dbReference type="SUPFAM" id="SSF54368">
    <property type="entry name" value="Glutamine synthetase, N-terminal domain"/>
    <property type="match status" value="1"/>
</dbReference>
<reference evidence="10" key="1">
    <citation type="journal article" date="2020" name="mSystems">
        <title>Genome- and Community-Level Interaction Insights into Carbon Utilization and Element Cycling Functions of Hydrothermarchaeota in Hydrothermal Sediment.</title>
        <authorList>
            <person name="Zhou Z."/>
            <person name="Liu Y."/>
            <person name="Xu W."/>
            <person name="Pan J."/>
            <person name="Luo Z.H."/>
            <person name="Li M."/>
        </authorList>
    </citation>
    <scope>NUCLEOTIDE SEQUENCE [LARGE SCALE GENOMIC DNA]</scope>
    <source>
        <strain evidence="10">HyVt-92</strain>
    </source>
</reference>
<evidence type="ECO:0000256" key="6">
    <source>
        <dbReference type="PROSITE-ProRule" id="PRU01330"/>
    </source>
</evidence>
<dbReference type="Gene3D" id="3.10.20.70">
    <property type="entry name" value="Glutamine synthetase, N-terminal domain"/>
    <property type="match status" value="1"/>
</dbReference>
<proteinExistence type="inferred from homology"/>
<dbReference type="InterPro" id="IPR008147">
    <property type="entry name" value="Gln_synt_N"/>
</dbReference>
<dbReference type="GO" id="GO:0006542">
    <property type="term" value="P:glutamine biosynthetic process"/>
    <property type="evidence" value="ECO:0007669"/>
    <property type="project" value="InterPro"/>
</dbReference>
<dbReference type="InterPro" id="IPR008146">
    <property type="entry name" value="Gln_synth_cat_dom"/>
</dbReference>
<feature type="domain" description="GS catalytic" evidence="9">
    <location>
        <begin position="121"/>
        <end position="455"/>
    </location>
</feature>
<keyword evidence="2" id="KW-0436">Ligase</keyword>
<evidence type="ECO:0000256" key="5">
    <source>
        <dbReference type="ARBA" id="ARBA00022842"/>
    </source>
</evidence>
<evidence type="ECO:0000256" key="3">
    <source>
        <dbReference type="ARBA" id="ARBA00022741"/>
    </source>
</evidence>
<comment type="similarity">
    <text evidence="6 7">Belongs to the glutamine synthetase family.</text>
</comment>
<name>A0A7V5HY29_UNCAE</name>
<evidence type="ECO:0000256" key="1">
    <source>
        <dbReference type="ARBA" id="ARBA00001946"/>
    </source>
</evidence>
<comment type="caution">
    <text evidence="10">The sequence shown here is derived from an EMBL/GenBank/DDBJ whole genome shotgun (WGS) entry which is preliminary data.</text>
</comment>
<dbReference type="InterPro" id="IPR027303">
    <property type="entry name" value="Gln_synth_gly_rich_site"/>
</dbReference>
<dbReference type="PROSITE" id="PS51987">
    <property type="entry name" value="GS_CATALYTIC"/>
    <property type="match status" value="1"/>
</dbReference>
<dbReference type="PROSITE" id="PS51986">
    <property type="entry name" value="GS_BETA_GRASP"/>
    <property type="match status" value="1"/>
</dbReference>
<dbReference type="AlphaFoldDB" id="A0A7V5HY29"/>
<dbReference type="SUPFAM" id="SSF55931">
    <property type="entry name" value="Glutamine synthetase/guanido kinase"/>
    <property type="match status" value="1"/>
</dbReference>
<evidence type="ECO:0000256" key="4">
    <source>
        <dbReference type="ARBA" id="ARBA00022840"/>
    </source>
</evidence>
<keyword evidence="5" id="KW-0460">Magnesium</keyword>
<dbReference type="GO" id="GO:0005524">
    <property type="term" value="F:ATP binding"/>
    <property type="evidence" value="ECO:0007669"/>
    <property type="project" value="UniProtKB-KW"/>
</dbReference>
<dbReference type="Gene3D" id="3.30.590.10">
    <property type="entry name" value="Glutamine synthetase/guanido kinase, catalytic domain"/>
    <property type="match status" value="1"/>
</dbReference>
<keyword evidence="4" id="KW-0067">ATP-binding</keyword>
<dbReference type="InterPro" id="IPR036651">
    <property type="entry name" value="Gln_synt_N_sf"/>
</dbReference>
<accession>A0A7V5HY29</accession>
<organism evidence="10">
    <name type="scientific">Aerophobetes bacterium</name>
    <dbReference type="NCBI Taxonomy" id="2030807"/>
    <lineage>
        <taxon>Bacteria</taxon>
        <taxon>Candidatus Aerophobota</taxon>
    </lineage>
</organism>
<dbReference type="PANTHER" id="PTHR43785:SF12">
    <property type="entry name" value="TYPE-1 GLUTAMINE SYNTHETASE 2"/>
    <property type="match status" value="1"/>
</dbReference>
<dbReference type="PANTHER" id="PTHR43785">
    <property type="entry name" value="GAMMA-GLUTAMYLPUTRESCINE SYNTHETASE"/>
    <property type="match status" value="1"/>
</dbReference>
<dbReference type="PROSITE" id="PS00181">
    <property type="entry name" value="GLNA_ATP"/>
    <property type="match status" value="1"/>
</dbReference>
<evidence type="ECO:0000259" key="8">
    <source>
        <dbReference type="PROSITE" id="PS51986"/>
    </source>
</evidence>
<sequence>MEKYVKEYGSLNGLNLRDAQDVIEFVKEKRIDSIRLWFTDLLGFLKSFSITPTELSDAFSYGMGFDGSSILGYKRIQESDMVAFPLPETAQLIPFKIGGSKALRMFAAIYTPGGEPYLSDSRQILIKNLEKLKNHNLTHMNIGPEAEYFYFANKKEPVILDEAGYFDLNPVDQGDSLREATVFALRSMNIPVEYAHHEVAPSQHEIDLKYKDALTMADNLQTHKWLVKEIAERNGVHATFMPKPLRGENGSGMHTHLSLFQENRNAFFSPDDPYNLSTLAKHFLAGILKHSKEICLITNQWYNSYKRLVPGFEAPVYIAWAERNRSVLVRVPVYRKGKEAATRIEIRFPDAACNPYLCFTVLLAAGLKGVDNKYPLPDPVNEDLYAMSDLEREKQKIESLPHDLYSAIKEAEKSVLLKETLGEEVMEKLIETKLKEWLNYRLDITPREIEENLTL</sequence>